<accession>A0A8E1URQ2</accession>
<dbReference type="Pfam" id="PF05635">
    <property type="entry name" value="23S_rRNA_IVP"/>
    <property type="match status" value="1"/>
</dbReference>
<dbReference type="PANTHER" id="PTHR38471">
    <property type="entry name" value="FOUR HELIX BUNDLE PROTEIN"/>
    <property type="match status" value="1"/>
</dbReference>
<dbReference type="Proteomes" id="UP000036951">
    <property type="component" value="Unassembled WGS sequence"/>
</dbReference>
<dbReference type="PANTHER" id="PTHR38471:SF2">
    <property type="entry name" value="FOUR HELIX BUNDLE PROTEIN"/>
    <property type="match status" value="1"/>
</dbReference>
<dbReference type="OrthoDB" id="285993at2"/>
<evidence type="ECO:0000313" key="1">
    <source>
        <dbReference type="EMBL" id="KOO69229.1"/>
    </source>
</evidence>
<dbReference type="PIRSF" id="PIRSF035652">
    <property type="entry name" value="CHP02436"/>
    <property type="match status" value="1"/>
</dbReference>
<dbReference type="SUPFAM" id="SSF158446">
    <property type="entry name" value="IVS-encoded protein-like"/>
    <property type="match status" value="1"/>
</dbReference>
<keyword evidence="2" id="KW-1185">Reference proteome</keyword>
<dbReference type="NCBIfam" id="TIGR02436">
    <property type="entry name" value="four helix bundle protein"/>
    <property type="match status" value="1"/>
</dbReference>
<evidence type="ECO:0008006" key="3">
    <source>
        <dbReference type="Google" id="ProtNLM"/>
    </source>
</evidence>
<reference evidence="1 2" key="1">
    <citation type="submission" date="2015-06" db="EMBL/GenBank/DDBJ databases">
        <title>Prevotella sp. 109, sp. nov., a novel member of the family Prevotellaceae isolated from human faeces.</title>
        <authorList>
            <person name="Shkoporov A.N."/>
            <person name="Chaplin A.V."/>
            <person name="Kafarskaia L.I."/>
            <person name="Efimov B.A."/>
        </authorList>
    </citation>
    <scope>NUCLEOTIDE SEQUENCE [LARGE SCALE GENOMIC DNA]</scope>
    <source>
        <strain evidence="1 2">109</strain>
    </source>
</reference>
<dbReference type="InterPro" id="IPR036583">
    <property type="entry name" value="23S_rRNA_IVS_sf"/>
</dbReference>
<gene>
    <name evidence="1" type="ORF">ACU52_03860</name>
</gene>
<protein>
    <recommendedName>
        <fullName evidence="3">Four helix bundle protein</fullName>
    </recommendedName>
</protein>
<evidence type="ECO:0000313" key="2">
    <source>
        <dbReference type="Proteomes" id="UP000036951"/>
    </source>
</evidence>
<name>A0A8E1URQ2_9BACT</name>
<proteinExistence type="predicted"/>
<organism evidence="1 2">
    <name type="scientific">Xylanibacter rarus</name>
    <dbReference type="NCBI Taxonomy" id="1676614"/>
    <lineage>
        <taxon>Bacteria</taxon>
        <taxon>Pseudomonadati</taxon>
        <taxon>Bacteroidota</taxon>
        <taxon>Bacteroidia</taxon>
        <taxon>Bacteroidales</taxon>
        <taxon>Prevotellaceae</taxon>
        <taxon>Xylanibacter</taxon>
    </lineage>
</organism>
<dbReference type="Gene3D" id="1.20.1440.60">
    <property type="entry name" value="23S rRNA-intervening sequence"/>
    <property type="match status" value="1"/>
</dbReference>
<sequence length="122" mass="13973">MADGNNIVKEKAEKFAIRIVKCSRFIRETKREYSLADQLLRCGTSIGANLYEAEFAQSKADFISKMSIALKEASETKYWLWLLHSTDILEDKIYYSMNTDLKNIISLLVSILRSLKGVDSKK</sequence>
<dbReference type="RefSeq" id="WP_053397825.1">
    <property type="nucleotide sequence ID" value="NZ_LFQU01000004.1"/>
</dbReference>
<dbReference type="AlphaFoldDB" id="A0A8E1URQ2"/>
<dbReference type="EMBL" id="LFQU01000004">
    <property type="protein sequence ID" value="KOO69229.1"/>
    <property type="molecule type" value="Genomic_DNA"/>
</dbReference>
<comment type="caution">
    <text evidence="1">The sequence shown here is derived from an EMBL/GenBank/DDBJ whole genome shotgun (WGS) entry which is preliminary data.</text>
</comment>
<dbReference type="InterPro" id="IPR012657">
    <property type="entry name" value="23S_rRNA-intervening_sequence"/>
</dbReference>